<evidence type="ECO:0000256" key="1">
    <source>
        <dbReference type="ARBA" id="ARBA00038215"/>
    </source>
</evidence>
<keyword evidence="3" id="KW-0812">Transmembrane</keyword>
<sequence length="690" mass="77828">MLLRTPILLALYGASTILAEKATLIRDFNLEAIKSFSDDYFQKVILDGIIPGAVLSIVKGEEVIYSTGYGFSNITSGLQADPEKSLLQVGSISELFTTTAILQLIESGAIESLNATANTYLREPNDKRGFRISDPGYFSNVTIENLLTHTSGLDEKFSGSFGTADEIGLDVRERFTNFPVRMRDVDTLSSYSYYNMAALGYIVSRLTHTPFPEYMKENVLSPLGMKSSTFTGFNRTDEQVQQLVQLGHHFANGYEKHAKEGVKFEPSDDLYMALLPTGGLFTTASDMSRFMMAQLNEGISQEGNRVLQKQSVEQMQAQHYSSHPLLDGVCYGYFETKYENGIRMISHAGDLFGQTSQISLFPDEKLGIFLWYNSNNLSVRKGYVERFLSHFYGVGELSSLAEYDTEYILNSEPWDSRSSQYTGVYRPTRVPVGNYEKIISIFLEATVTAGHEHDLKVKLSKDLSIYFGTSTLQLREIGKDMFEIINPSPELKSKRYVFFETISNGFFMHTGVFDVPIPFKRSKFYESANFQMYVYIVCVACFVVEVGYYSYSFLRNSGVNPDSKVDVTKPEDDAKEKLKEDAKEKAEDDVKVKKETEAEAEDELELSPQDRQFKQLPHFAGIISILQLIFLGILYNLSRTVSWKSIITQSRLPHGIRSYFILPIITQVLVLSTYLDCTSGGTHSQNIEIN</sequence>
<comment type="caution">
    <text evidence="6">The sequence shown here is derived from an EMBL/GenBank/DDBJ whole genome shotgun (WGS) entry which is preliminary data.</text>
</comment>
<feature type="region of interest" description="Disordered" evidence="2">
    <location>
        <begin position="564"/>
        <end position="605"/>
    </location>
</feature>
<evidence type="ECO:0000313" key="7">
    <source>
        <dbReference type="Proteomes" id="UP001479436"/>
    </source>
</evidence>
<name>A0ABR2WAH4_9FUNG</name>
<proteinExistence type="inferred from homology"/>
<organism evidence="6 7">
    <name type="scientific">Basidiobolus ranarum</name>
    <dbReference type="NCBI Taxonomy" id="34480"/>
    <lineage>
        <taxon>Eukaryota</taxon>
        <taxon>Fungi</taxon>
        <taxon>Fungi incertae sedis</taxon>
        <taxon>Zoopagomycota</taxon>
        <taxon>Entomophthoromycotina</taxon>
        <taxon>Basidiobolomycetes</taxon>
        <taxon>Basidiobolales</taxon>
        <taxon>Basidiobolaceae</taxon>
        <taxon>Basidiobolus</taxon>
    </lineage>
</organism>
<evidence type="ECO:0000256" key="2">
    <source>
        <dbReference type="SAM" id="MobiDB-lite"/>
    </source>
</evidence>
<feature type="domain" description="Beta-lactamase-related" evidence="5">
    <location>
        <begin position="48"/>
        <end position="377"/>
    </location>
</feature>
<comment type="similarity">
    <text evidence="1">Belongs to the peptidase S12 family.</text>
</comment>
<dbReference type="InterPro" id="IPR050491">
    <property type="entry name" value="AmpC-like"/>
</dbReference>
<reference evidence="6 7" key="1">
    <citation type="submission" date="2023-04" db="EMBL/GenBank/DDBJ databases">
        <title>Genome of Basidiobolus ranarum AG-B5.</title>
        <authorList>
            <person name="Stajich J.E."/>
            <person name="Carter-House D."/>
            <person name="Gryganskyi A."/>
        </authorList>
    </citation>
    <scope>NUCLEOTIDE SEQUENCE [LARGE SCALE GENOMIC DNA]</scope>
    <source>
        <strain evidence="6 7">AG-B5</strain>
    </source>
</reference>
<dbReference type="EMBL" id="JASJQH010006894">
    <property type="protein sequence ID" value="KAK9728608.1"/>
    <property type="molecule type" value="Genomic_DNA"/>
</dbReference>
<evidence type="ECO:0000259" key="5">
    <source>
        <dbReference type="Pfam" id="PF00144"/>
    </source>
</evidence>
<evidence type="ECO:0000256" key="4">
    <source>
        <dbReference type="SAM" id="SignalP"/>
    </source>
</evidence>
<keyword evidence="3" id="KW-0472">Membrane</keyword>
<dbReference type="InterPro" id="IPR001466">
    <property type="entry name" value="Beta-lactam-related"/>
</dbReference>
<dbReference type="Proteomes" id="UP001479436">
    <property type="component" value="Unassembled WGS sequence"/>
</dbReference>
<feature type="transmembrane region" description="Helical" evidence="3">
    <location>
        <begin position="533"/>
        <end position="551"/>
    </location>
</feature>
<dbReference type="PANTHER" id="PTHR46825">
    <property type="entry name" value="D-ALANYL-D-ALANINE-CARBOXYPEPTIDASE/ENDOPEPTIDASE AMPH"/>
    <property type="match status" value="1"/>
</dbReference>
<dbReference type="InterPro" id="IPR012338">
    <property type="entry name" value="Beta-lactam/transpept-like"/>
</dbReference>
<dbReference type="SUPFAM" id="SSF56601">
    <property type="entry name" value="beta-lactamase/transpeptidase-like"/>
    <property type="match status" value="1"/>
</dbReference>
<gene>
    <name evidence="6" type="ORF">K7432_000955</name>
</gene>
<feature type="signal peptide" evidence="4">
    <location>
        <begin position="1"/>
        <end position="19"/>
    </location>
</feature>
<dbReference type="Gene3D" id="3.40.710.10">
    <property type="entry name" value="DD-peptidase/beta-lactamase superfamily"/>
    <property type="match status" value="1"/>
</dbReference>
<protein>
    <recommendedName>
        <fullName evidence="5">Beta-lactamase-related domain-containing protein</fullName>
    </recommendedName>
</protein>
<dbReference type="PANTHER" id="PTHR46825:SF9">
    <property type="entry name" value="BETA-LACTAMASE-RELATED DOMAIN-CONTAINING PROTEIN"/>
    <property type="match status" value="1"/>
</dbReference>
<feature type="transmembrane region" description="Helical" evidence="3">
    <location>
        <begin position="496"/>
        <end position="513"/>
    </location>
</feature>
<accession>A0ABR2WAH4</accession>
<feature type="compositionally biased region" description="Basic and acidic residues" evidence="2">
    <location>
        <begin position="564"/>
        <end position="597"/>
    </location>
</feature>
<feature type="chain" id="PRO_5045208724" description="Beta-lactamase-related domain-containing protein" evidence="4">
    <location>
        <begin position="20"/>
        <end position="690"/>
    </location>
</feature>
<dbReference type="Pfam" id="PF00144">
    <property type="entry name" value="Beta-lactamase"/>
    <property type="match status" value="1"/>
</dbReference>
<evidence type="ECO:0000256" key="3">
    <source>
        <dbReference type="SAM" id="Phobius"/>
    </source>
</evidence>
<keyword evidence="7" id="KW-1185">Reference proteome</keyword>
<feature type="transmembrane region" description="Helical" evidence="3">
    <location>
        <begin position="616"/>
        <end position="637"/>
    </location>
</feature>
<keyword evidence="3" id="KW-1133">Transmembrane helix</keyword>
<feature type="transmembrane region" description="Helical" evidence="3">
    <location>
        <begin position="658"/>
        <end position="675"/>
    </location>
</feature>
<keyword evidence="4" id="KW-0732">Signal</keyword>
<evidence type="ECO:0000313" key="6">
    <source>
        <dbReference type="EMBL" id="KAK9728608.1"/>
    </source>
</evidence>